<sequence>MDILDYRHRLIEQLLADYRQLEQLSDPAEQLPVQQRITRLLSELKAIEQSMKRTGQQFTAYHRVMDEHDPDSASQHHRFVWHRYTRNQPLEQLFTTDQLSELIAKVGYAEANDARSRLRSRGEALLGNMDRWITQLQPLAESQTLLSWRNPFSQWLPELFLFRLEQYLKANHGRQPLVDYTMEQMSWAADYASGQPPHVNQDCLALFEHDSVVDAWVAKERERLLPEDSPGAQSWPQQRLRRLIDHRFYQPAGKALWEYVKQHALEFDQYPQRYQSLDAEAELNRQLAVNSLTANLARIGVDPRPDTPGNVNQLAHPPKAVRPQFQNENGEPYRNTQILCWRYHPEKEKELGNMALDGALFGLFTVALMYTDDNGYPTLQKPDFLQKGDHDQCLQVDPVTGNVLLLERTQAKRPQQPVEQDPMVATWYSYDEADHLAFMKQAVGLVSQRTPTQETWKTEALANLGLDADTFFNHDCGEVDLASFFELTEGYYYGFMMLPLGYGSMAIKAIHTLPFQSSQTPVAPVPGFLNTLRPCVFPAICASTPMN</sequence>
<gene>
    <name evidence="1" type="ORF">YC6258_05912</name>
</gene>
<protein>
    <submittedName>
        <fullName evidence="1">Uncharacterized protein</fullName>
    </submittedName>
</protein>
<evidence type="ECO:0000313" key="1">
    <source>
        <dbReference type="EMBL" id="AJQ97936.1"/>
    </source>
</evidence>
<dbReference type="Proteomes" id="UP000032266">
    <property type="component" value="Chromosome"/>
</dbReference>
<name>A0A0C5VUX3_9GAMM</name>
<dbReference type="OrthoDB" id="6201468at2"/>
<dbReference type="EMBL" id="CP007142">
    <property type="protein sequence ID" value="AJQ97936.1"/>
    <property type="molecule type" value="Genomic_DNA"/>
</dbReference>
<dbReference type="STRING" id="1445510.YC6258_05912"/>
<keyword evidence="2" id="KW-1185">Reference proteome</keyword>
<dbReference type="RefSeq" id="WP_044619552.1">
    <property type="nucleotide sequence ID" value="NZ_CP007142.1"/>
</dbReference>
<dbReference type="HOGENOM" id="CLU_497622_0_0_6"/>
<dbReference type="KEGG" id="gsn:YC6258_05912"/>
<dbReference type="AlphaFoldDB" id="A0A0C5VUX3"/>
<proteinExistence type="predicted"/>
<accession>A0A0C5VUX3</accession>
<reference evidence="1 2" key="1">
    <citation type="submission" date="2014-01" db="EMBL/GenBank/DDBJ databases">
        <title>Full genme sequencing of cellulolytic bacterium Gynuella sunshinyii YC6258T gen. nov., sp. nov.</title>
        <authorList>
            <person name="Khan H."/>
            <person name="Chung E.J."/>
            <person name="Chung Y.R."/>
        </authorList>
    </citation>
    <scope>NUCLEOTIDE SEQUENCE [LARGE SCALE GENOMIC DNA]</scope>
    <source>
        <strain evidence="1 2">YC6258</strain>
    </source>
</reference>
<evidence type="ECO:0000313" key="2">
    <source>
        <dbReference type="Proteomes" id="UP000032266"/>
    </source>
</evidence>
<organism evidence="1 2">
    <name type="scientific">Gynuella sunshinyii YC6258</name>
    <dbReference type="NCBI Taxonomy" id="1445510"/>
    <lineage>
        <taxon>Bacteria</taxon>
        <taxon>Pseudomonadati</taxon>
        <taxon>Pseudomonadota</taxon>
        <taxon>Gammaproteobacteria</taxon>
        <taxon>Oceanospirillales</taxon>
        <taxon>Saccharospirillaceae</taxon>
        <taxon>Gynuella</taxon>
    </lineage>
</organism>